<evidence type="ECO:0000313" key="4">
    <source>
        <dbReference type="Proteomes" id="UP000626092"/>
    </source>
</evidence>
<dbReference type="PANTHER" id="PTHR12858:SF2">
    <property type="entry name" value="RIBOSOME BIOGENESIS PROTEIN BMS1 HOMOLOG"/>
    <property type="match status" value="1"/>
</dbReference>
<feature type="transmembrane region" description="Helical" evidence="2">
    <location>
        <begin position="24"/>
        <end position="41"/>
    </location>
</feature>
<feature type="region of interest" description="Disordered" evidence="1">
    <location>
        <begin position="200"/>
        <end position="248"/>
    </location>
</feature>
<evidence type="ECO:0000256" key="2">
    <source>
        <dbReference type="SAM" id="Phobius"/>
    </source>
</evidence>
<organism evidence="3 4">
    <name type="scientific">Rhododendron simsii</name>
    <name type="common">Sims's rhododendron</name>
    <dbReference type="NCBI Taxonomy" id="118357"/>
    <lineage>
        <taxon>Eukaryota</taxon>
        <taxon>Viridiplantae</taxon>
        <taxon>Streptophyta</taxon>
        <taxon>Embryophyta</taxon>
        <taxon>Tracheophyta</taxon>
        <taxon>Spermatophyta</taxon>
        <taxon>Magnoliopsida</taxon>
        <taxon>eudicotyledons</taxon>
        <taxon>Gunneridae</taxon>
        <taxon>Pentapetalae</taxon>
        <taxon>asterids</taxon>
        <taxon>Ericales</taxon>
        <taxon>Ericaceae</taxon>
        <taxon>Ericoideae</taxon>
        <taxon>Rhodoreae</taxon>
        <taxon>Rhododendron</taxon>
    </lineage>
</organism>
<dbReference type="AlphaFoldDB" id="A0A834LE01"/>
<dbReference type="InterPro" id="IPR039761">
    <property type="entry name" value="Bms1/Tsr1"/>
</dbReference>
<dbReference type="GO" id="GO:0005525">
    <property type="term" value="F:GTP binding"/>
    <property type="evidence" value="ECO:0007669"/>
    <property type="project" value="TreeGrafter"/>
</dbReference>
<name>A0A834LE01_RHOSS</name>
<dbReference type="PANTHER" id="PTHR12858">
    <property type="entry name" value="RIBOSOME BIOGENESIS PROTEIN"/>
    <property type="match status" value="1"/>
</dbReference>
<keyword evidence="2" id="KW-0812">Transmembrane</keyword>
<dbReference type="EMBL" id="WJXA01000008">
    <property type="protein sequence ID" value="KAF7135456.1"/>
    <property type="molecule type" value="Genomic_DNA"/>
</dbReference>
<dbReference type="OrthoDB" id="1748438at2759"/>
<evidence type="ECO:0000313" key="3">
    <source>
        <dbReference type="EMBL" id="KAF7135456.1"/>
    </source>
</evidence>
<dbReference type="GO" id="GO:0034511">
    <property type="term" value="F:U3 snoRNA binding"/>
    <property type="evidence" value="ECO:0007669"/>
    <property type="project" value="TreeGrafter"/>
</dbReference>
<protein>
    <submittedName>
        <fullName evidence="3">Uncharacterized protein</fullName>
    </submittedName>
</protein>
<keyword evidence="4" id="KW-1185">Reference proteome</keyword>
<dbReference type="Proteomes" id="UP000626092">
    <property type="component" value="Unassembled WGS sequence"/>
</dbReference>
<accession>A0A834LE01</accession>
<dbReference type="GO" id="GO:0003924">
    <property type="term" value="F:GTPase activity"/>
    <property type="evidence" value="ECO:0007669"/>
    <property type="project" value="TreeGrafter"/>
</dbReference>
<comment type="caution">
    <text evidence="3">The sequence shown here is derived from an EMBL/GenBank/DDBJ whole genome shotgun (WGS) entry which is preliminary data.</text>
</comment>
<keyword evidence="2" id="KW-0472">Membrane</keyword>
<dbReference type="GO" id="GO:0000462">
    <property type="term" value="P:maturation of SSU-rRNA from tricistronic rRNA transcript (SSU-rRNA, 5.8S rRNA, LSU-rRNA)"/>
    <property type="evidence" value="ECO:0007669"/>
    <property type="project" value="TreeGrafter"/>
</dbReference>
<sequence>MIAWRTNWADLPVMALSNMGRSRMMLAGMFGWTFYISYRILRQLGVRQTMPPHEYFIMPPFNFSTCRFYQHTWRARVTIPRDPYPSVLLPRNYENWLIQDIEARIGWNEGLTLMSLHFLHAAKVELRIERKMRKFNPLVIPKLLQAALPFASKPKDIPSRRRPLLESRRAVIPETHESQIHALVQQLQLIRHEKLKKQKLKEVEKRKAREVEKAKDEQLSRKRQREERRGRYREQDKLNKRIRKNTEG</sequence>
<reference evidence="3" key="1">
    <citation type="submission" date="2019-11" db="EMBL/GenBank/DDBJ databases">
        <authorList>
            <person name="Liu Y."/>
            <person name="Hou J."/>
            <person name="Li T.-Q."/>
            <person name="Guan C.-H."/>
            <person name="Wu X."/>
            <person name="Wu H.-Z."/>
            <person name="Ling F."/>
            <person name="Zhang R."/>
            <person name="Shi X.-G."/>
            <person name="Ren J.-P."/>
            <person name="Chen E.-F."/>
            <person name="Sun J.-M."/>
        </authorList>
    </citation>
    <scope>NUCLEOTIDE SEQUENCE</scope>
    <source>
        <strain evidence="3">Adult_tree_wgs_1</strain>
        <tissue evidence="3">Leaves</tissue>
    </source>
</reference>
<dbReference type="GO" id="GO:0000479">
    <property type="term" value="P:endonucleolytic cleavage of tricistronic rRNA transcript (SSU-rRNA, 5.8S rRNA, LSU-rRNA)"/>
    <property type="evidence" value="ECO:0007669"/>
    <property type="project" value="TreeGrafter"/>
</dbReference>
<evidence type="ECO:0000256" key="1">
    <source>
        <dbReference type="SAM" id="MobiDB-lite"/>
    </source>
</evidence>
<dbReference type="GO" id="GO:0030686">
    <property type="term" value="C:90S preribosome"/>
    <property type="evidence" value="ECO:0007669"/>
    <property type="project" value="TreeGrafter"/>
</dbReference>
<gene>
    <name evidence="3" type="ORF">RHSIM_Rhsim08G0143400</name>
</gene>
<keyword evidence="2" id="KW-1133">Transmembrane helix</keyword>
<proteinExistence type="predicted"/>